<dbReference type="GO" id="GO:0032259">
    <property type="term" value="P:methylation"/>
    <property type="evidence" value="ECO:0007669"/>
    <property type="project" value="UniProtKB-KW"/>
</dbReference>
<protein>
    <submittedName>
        <fullName evidence="2">Class I SAM-dependent methyltransferase</fullName>
    </submittedName>
</protein>
<feature type="region of interest" description="Disordered" evidence="1">
    <location>
        <begin position="23"/>
        <end position="61"/>
    </location>
</feature>
<proteinExistence type="predicted"/>
<sequence>MPRPATRSSRCWPACRSRPCSTRRLITPASSASRRSDPVTDKPTTADERPSWQDASGTTHTGPLVQAAHDFSVIDCECCGFKHVLPLPTPEQLRDIYSHDYYTQEKPAYIEHYLEDKPWWDLVYRERFERLEQWLGPQRRRLLDVGSGPGLFLLNGRERGWQVRGIEPSTRAAQHSRDSLGLDVREGFLDEQSVGTLGRYDALNLGEVLEHLPDPAGMLGLAHRLLDDDGLICVIVPNDFNPFQRILRDGLGFKPWWVAPPHHLNYFDHASLSALAERCGFEVLQVESTFPIDLFLLMGQNYIGNDGLGRQMHGQRKRFEQALLEHGGGELKTRLYRAFAECGIGREVVLYARKRPQ</sequence>
<dbReference type="PANTHER" id="PTHR43861">
    <property type="entry name" value="TRANS-ACONITATE 2-METHYLTRANSFERASE-RELATED"/>
    <property type="match status" value="1"/>
</dbReference>
<keyword evidence="2" id="KW-0808">Transferase</keyword>
<dbReference type="GO" id="GO:0008168">
    <property type="term" value="F:methyltransferase activity"/>
    <property type="evidence" value="ECO:0007669"/>
    <property type="project" value="UniProtKB-KW"/>
</dbReference>
<evidence type="ECO:0000313" key="2">
    <source>
        <dbReference type="EMBL" id="PZP27070.1"/>
    </source>
</evidence>
<dbReference type="EMBL" id="QFOD01000036">
    <property type="protein sequence ID" value="PZP27070.1"/>
    <property type="molecule type" value="Genomic_DNA"/>
</dbReference>
<dbReference type="Pfam" id="PF13489">
    <property type="entry name" value="Methyltransf_23"/>
    <property type="match status" value="1"/>
</dbReference>
<dbReference type="InterPro" id="IPR029063">
    <property type="entry name" value="SAM-dependent_MTases_sf"/>
</dbReference>
<dbReference type="Proteomes" id="UP000249633">
    <property type="component" value="Unassembled WGS sequence"/>
</dbReference>
<dbReference type="Gene3D" id="3.40.50.150">
    <property type="entry name" value="Vaccinia Virus protein VP39"/>
    <property type="match status" value="1"/>
</dbReference>
<organism evidence="2 3">
    <name type="scientific">Roseateles depolymerans</name>
    <dbReference type="NCBI Taxonomy" id="76731"/>
    <lineage>
        <taxon>Bacteria</taxon>
        <taxon>Pseudomonadati</taxon>
        <taxon>Pseudomonadota</taxon>
        <taxon>Betaproteobacteria</taxon>
        <taxon>Burkholderiales</taxon>
        <taxon>Sphaerotilaceae</taxon>
        <taxon>Roseateles</taxon>
    </lineage>
</organism>
<comment type="caution">
    <text evidence="2">The sequence shown here is derived from an EMBL/GenBank/DDBJ whole genome shotgun (WGS) entry which is preliminary data.</text>
</comment>
<reference evidence="2 3" key="1">
    <citation type="submission" date="2017-08" db="EMBL/GenBank/DDBJ databases">
        <title>Infants hospitalized years apart are colonized by the same room-sourced microbial strains.</title>
        <authorList>
            <person name="Brooks B."/>
            <person name="Olm M.R."/>
            <person name="Firek B.A."/>
            <person name="Baker R."/>
            <person name="Thomas B.C."/>
            <person name="Morowitz M.J."/>
            <person name="Banfield J.F."/>
        </authorList>
    </citation>
    <scope>NUCLEOTIDE SEQUENCE [LARGE SCALE GENOMIC DNA]</scope>
    <source>
        <strain evidence="2">S2_012_000_R2_81</strain>
    </source>
</reference>
<evidence type="ECO:0000313" key="3">
    <source>
        <dbReference type="Proteomes" id="UP000249633"/>
    </source>
</evidence>
<gene>
    <name evidence="2" type="ORF">DI603_22800</name>
</gene>
<dbReference type="SUPFAM" id="SSF53335">
    <property type="entry name" value="S-adenosyl-L-methionine-dependent methyltransferases"/>
    <property type="match status" value="1"/>
</dbReference>
<feature type="compositionally biased region" description="Basic and acidic residues" evidence="1">
    <location>
        <begin position="34"/>
        <end position="51"/>
    </location>
</feature>
<evidence type="ECO:0000256" key="1">
    <source>
        <dbReference type="SAM" id="MobiDB-lite"/>
    </source>
</evidence>
<accession>A0A2W5DFA7</accession>
<dbReference type="AlphaFoldDB" id="A0A2W5DFA7"/>
<dbReference type="CDD" id="cd02440">
    <property type="entry name" value="AdoMet_MTases"/>
    <property type="match status" value="1"/>
</dbReference>
<keyword evidence="2" id="KW-0489">Methyltransferase</keyword>
<name>A0A2W5DFA7_9BURK</name>